<dbReference type="AlphaFoldDB" id="A0AAD1SWR8"/>
<feature type="non-terminal residue" evidence="1">
    <location>
        <position position="71"/>
    </location>
</feature>
<sequence>HSSQYCYSEIRDSQVDQRVVNGMSELSVFKSYYNDCDVQDQRNSTKYCHNDSQDSITNPWHENLDSLCISS</sequence>
<dbReference type="Proteomes" id="UP001295444">
    <property type="component" value="Chromosome 08"/>
</dbReference>
<accession>A0AAD1SWR8</accession>
<evidence type="ECO:0000313" key="2">
    <source>
        <dbReference type="Proteomes" id="UP001295444"/>
    </source>
</evidence>
<proteinExistence type="predicted"/>
<reference evidence="1" key="1">
    <citation type="submission" date="2022-03" db="EMBL/GenBank/DDBJ databases">
        <authorList>
            <person name="Alioto T."/>
            <person name="Alioto T."/>
            <person name="Gomez Garrido J."/>
        </authorList>
    </citation>
    <scope>NUCLEOTIDE SEQUENCE</scope>
</reference>
<dbReference type="EMBL" id="OW240919">
    <property type="protein sequence ID" value="CAH2313113.1"/>
    <property type="molecule type" value="Genomic_DNA"/>
</dbReference>
<gene>
    <name evidence="1" type="ORF">PECUL_23A037235</name>
</gene>
<protein>
    <submittedName>
        <fullName evidence="1">Uncharacterized protein</fullName>
    </submittedName>
</protein>
<feature type="non-terminal residue" evidence="1">
    <location>
        <position position="1"/>
    </location>
</feature>
<name>A0AAD1SWR8_PELCU</name>
<keyword evidence="2" id="KW-1185">Reference proteome</keyword>
<organism evidence="1 2">
    <name type="scientific">Pelobates cultripes</name>
    <name type="common">Western spadefoot toad</name>
    <dbReference type="NCBI Taxonomy" id="61616"/>
    <lineage>
        <taxon>Eukaryota</taxon>
        <taxon>Metazoa</taxon>
        <taxon>Chordata</taxon>
        <taxon>Craniata</taxon>
        <taxon>Vertebrata</taxon>
        <taxon>Euteleostomi</taxon>
        <taxon>Amphibia</taxon>
        <taxon>Batrachia</taxon>
        <taxon>Anura</taxon>
        <taxon>Pelobatoidea</taxon>
        <taxon>Pelobatidae</taxon>
        <taxon>Pelobates</taxon>
    </lineage>
</organism>
<evidence type="ECO:0000313" key="1">
    <source>
        <dbReference type="EMBL" id="CAH2313113.1"/>
    </source>
</evidence>